<reference evidence="1 2" key="2">
    <citation type="submission" date="2010-03" db="EMBL/GenBank/DDBJ databases">
        <authorList>
            <person name="Pajon A."/>
        </authorList>
    </citation>
    <scope>NUCLEOTIDE SEQUENCE [LARGE SCALE GENOMIC DNA]</scope>
    <source>
        <strain evidence="1 2">SSC/2</strain>
    </source>
</reference>
<dbReference type="KEGG" id="bprl:CL2_16360"/>
<evidence type="ECO:0000313" key="1">
    <source>
        <dbReference type="EMBL" id="CBL38564.1"/>
    </source>
</evidence>
<dbReference type="AlphaFoldDB" id="D4N119"/>
<dbReference type="RefSeq" id="WP_008394401.1">
    <property type="nucleotide sequence ID" value="NC_021016.1"/>
</dbReference>
<organism evidence="1 2">
    <name type="scientific">Anaerostipes hadrus</name>
    <dbReference type="NCBI Taxonomy" id="649756"/>
    <lineage>
        <taxon>Bacteria</taxon>
        <taxon>Bacillati</taxon>
        <taxon>Bacillota</taxon>
        <taxon>Clostridia</taxon>
        <taxon>Lachnospirales</taxon>
        <taxon>Lachnospiraceae</taxon>
        <taxon>Anaerostipes</taxon>
    </lineage>
</organism>
<gene>
    <name evidence="1" type="ORF">CL2_16360</name>
</gene>
<sequence length="54" mass="6247">MTHTTEFNHEFSNSEKKLSLKERFVKYITSRESAEVFNNALAAMNGGHYVPLDR</sequence>
<dbReference type="Proteomes" id="UP000008960">
    <property type="component" value="Chromosome"/>
</dbReference>
<evidence type="ECO:0000313" key="2">
    <source>
        <dbReference type="Proteomes" id="UP000008960"/>
    </source>
</evidence>
<dbReference type="EMBL" id="FP929061">
    <property type="protein sequence ID" value="CBL38564.1"/>
    <property type="molecule type" value="Genomic_DNA"/>
</dbReference>
<accession>D4N119</accession>
<reference evidence="1 2" key="1">
    <citation type="submission" date="2010-03" db="EMBL/GenBank/DDBJ databases">
        <title>The genome sequence of Clostridiales sp. SSC/2.</title>
        <authorList>
            <consortium name="metaHIT consortium -- http://www.metahit.eu/"/>
            <person name="Pajon A."/>
            <person name="Turner K."/>
            <person name="Parkhill J."/>
            <person name="Duncan S."/>
            <person name="Flint H."/>
        </authorList>
    </citation>
    <scope>NUCLEOTIDE SEQUENCE [LARGE SCALE GENOMIC DNA]</scope>
    <source>
        <strain evidence="1 2">SSC/2</strain>
    </source>
</reference>
<proteinExistence type="predicted"/>
<protein>
    <submittedName>
        <fullName evidence="1">Uncharacterized protein</fullName>
    </submittedName>
</protein>
<name>D4N119_ANAHA</name>
<dbReference type="PATRIC" id="fig|245018.3.peg.1932"/>